<reference evidence="2" key="2">
    <citation type="journal article" date="2014" name="Arch. Virol.">
        <title>Complete genome sequence of Agrotis segetum granulovirus Shanghai strain.</title>
        <authorList>
            <person name="Zhang X."/>
            <person name="Liang Z."/>
            <person name="Yin X."/>
            <person name="Wang J."/>
            <person name="Shao X."/>
        </authorList>
    </citation>
    <scope>NUCLEOTIDE SEQUENCE</scope>
    <source>
        <strain evidence="2">L1</strain>
    </source>
</reference>
<evidence type="ECO:0000313" key="3">
    <source>
        <dbReference type="EMBL" id="AKN63391.1"/>
    </source>
</evidence>
<dbReference type="EMBL" id="KR584663">
    <property type="protein sequence ID" value="AKN63391.1"/>
    <property type="molecule type" value="Genomic_DNA"/>
</dbReference>
<evidence type="ECO:0000313" key="2">
    <source>
        <dbReference type="EMBL" id="AHN92154.1"/>
    </source>
</evidence>
<dbReference type="OrthoDB" id="18095at10239"/>
<gene>
    <name evidence="1" type="primary">ORF104</name>
    <name evidence="2" type="ORF">AsGV115</name>
    <name evidence="3" type="ORF">AsGV118</name>
    <name evidence="1" type="ORF">AsGVgp104</name>
</gene>
<dbReference type="InterPro" id="IPR008005">
    <property type="entry name" value="PIF6"/>
</dbReference>
<reference evidence="3 5" key="3">
    <citation type="submission" date="2015-05" db="EMBL/GenBank/DDBJ databases">
        <title>Complete Sequence of an Agrotis segetum granulovirus isolate from Europe.</title>
        <authorList>
            <person name="Gueli Alletti G."/>
            <person name="Wennmann J.T."/>
            <person name="Jehle J.A."/>
        </authorList>
    </citation>
    <scope>NUCLEOTIDE SEQUENCE [LARGE SCALE GENOMIC DNA]</scope>
    <source>
        <strain evidence="3 5">DA</strain>
    </source>
</reference>
<sequence>MAVSEGLFDILQKYNWQIVNNNFIEVISNDREDAWKDIIILSLKTTPKNYRSNIRKGMLEHFDYKQPIYYDLKKRQLNLTNDSIIKALTPPQHTAADTGLVKPVNVVTVFILAVLSYITWKGVRSEEFI</sequence>
<evidence type="ECO:0000313" key="5">
    <source>
        <dbReference type="Proteomes" id="UP000232958"/>
    </source>
</evidence>
<organismHost>
    <name type="scientific">Agrotis segetum</name>
    <name type="common">Turnip moth</name>
    <dbReference type="NCBI Taxonomy" id="47767"/>
</organismHost>
<accession>Q6QXG4</accession>
<keyword evidence="5" id="KW-1185">Reference proteome</keyword>
<name>Q6QXG4_GVAS</name>
<reference evidence="1 4" key="1">
    <citation type="submission" date="2004-09" db="EMBL/GenBank/DDBJ databases">
        <authorList>
            <person name="Ai X.L."/>
            <person name="Wang Z.F."/>
            <person name="Wang B."/>
            <person name="Zhang W."/>
            <person name="Li F."/>
            <person name="Fu J.H."/>
            <person name="Cui C.S."/>
            <person name="Shi Y.H."/>
            <person name="He M."/>
        </authorList>
    </citation>
    <scope>NUCLEOTIDE SEQUENCE [LARGE SCALE GENOMIC DNA]</scope>
</reference>
<evidence type="ECO:0000313" key="1">
    <source>
        <dbReference type="EMBL" id="AAS82634.1"/>
    </source>
</evidence>
<dbReference type="EMBL" id="AY522332">
    <property type="protein sequence ID" value="AAS82634.1"/>
    <property type="molecule type" value="Genomic_DNA"/>
</dbReference>
<evidence type="ECO:0000313" key="4">
    <source>
        <dbReference type="Proteomes" id="UP000202635"/>
    </source>
</evidence>
<protein>
    <submittedName>
        <fullName evidence="1">ORF104</fullName>
    </submittedName>
</protein>
<dbReference type="Proteomes" id="UP000232958">
    <property type="component" value="Segment"/>
</dbReference>
<dbReference type="EMBL" id="KC994902">
    <property type="protein sequence ID" value="AHN92154.1"/>
    <property type="molecule type" value="Genomic_DNA"/>
</dbReference>
<dbReference type="Pfam" id="PF05341">
    <property type="entry name" value="PIF6"/>
    <property type="match status" value="1"/>
</dbReference>
<proteinExistence type="predicted"/>
<dbReference type="Proteomes" id="UP000202635">
    <property type="component" value="Genome"/>
</dbReference>
<organism evidence="1 4">
    <name type="scientific">Agrotis segetum granulosis virus</name>
    <name type="common">AsGV</name>
    <name type="synonym">Agrotis segetum granulovirus</name>
    <dbReference type="NCBI Taxonomy" id="10464"/>
    <lineage>
        <taxon>Viruses</taxon>
        <taxon>Viruses incertae sedis</taxon>
        <taxon>Naldaviricetes</taxon>
        <taxon>Lefavirales</taxon>
        <taxon>Baculoviridae</taxon>
        <taxon>Betabaculovirus</taxon>
        <taxon>Betabaculovirus agsegetum</taxon>
    </lineage>
</organism>